<feature type="compositionally biased region" description="Low complexity" evidence="6">
    <location>
        <begin position="309"/>
        <end position="328"/>
    </location>
</feature>
<name>A0ABQ8YT32_9EUKA</name>
<keyword evidence="2" id="KW-0479">Metal-binding</keyword>
<dbReference type="SMART" id="SM00105">
    <property type="entry name" value="ArfGap"/>
    <property type="match status" value="1"/>
</dbReference>
<feature type="compositionally biased region" description="Low complexity" evidence="6">
    <location>
        <begin position="425"/>
        <end position="453"/>
    </location>
</feature>
<feature type="compositionally biased region" description="Low complexity" evidence="6">
    <location>
        <begin position="335"/>
        <end position="349"/>
    </location>
</feature>
<protein>
    <submittedName>
        <fullName evidence="8">Adp-ribosylation factor gtpase-activating protein gcs1</fullName>
    </submittedName>
</protein>
<dbReference type="Proteomes" id="UP001150062">
    <property type="component" value="Unassembled WGS sequence"/>
</dbReference>
<keyword evidence="3 5" id="KW-0863">Zinc-finger</keyword>
<sequence length="509" mass="60000">MDQDLLPYHDQKKILRKLKLKQSNRTCVDCGTKDNSWLTVTYGTFFCISCSGRHRNLGVHISFCRSTTIDVITPVQLRRIELGGNKNFVEYFKKSPLKKEPNHHKKYSSRLARSYKEKLDRVCSNDEIYKRLLQIPKNLKKNVQIKNQQEKKSQPEKEKDFFSDQLESPKNPRTTKKTNEIKKDPKQTKENKTYFINNRPKRNNSKNLLGSRRQSSGITLGSFTKTRSLTNYDKQPSQNRQLESKKQDENNIVSKQFKDTRKQNSTSNNKGDFNNYKSNNNNNTNNNDKDNDEKNDGWGFFEEIEQEMEQSSSKNNNNNNNKQQYNNHSTKKKQNQNNNSYQLQTQTNTDSPRSRNVNDNYYNVNTNTNNSNQQNSKTFPDWDDVQEKASTAFTFLSGESKKLFQSAKGWGSNFMKIFDEDKDNNNNNNHNHNHNQNQNHSNQIQIKKQQQQQFRNERYPNEGNGSQNGMFDEYEYNSKQFKKKQVIKKETNNNSDDEEEDWFDKFLNN</sequence>
<feature type="compositionally biased region" description="Low complexity" evidence="6">
    <location>
        <begin position="357"/>
        <end position="376"/>
    </location>
</feature>
<evidence type="ECO:0000256" key="6">
    <source>
        <dbReference type="SAM" id="MobiDB-lite"/>
    </source>
</evidence>
<evidence type="ECO:0000256" key="5">
    <source>
        <dbReference type="PROSITE-ProRule" id="PRU00288"/>
    </source>
</evidence>
<dbReference type="InterPro" id="IPR001164">
    <property type="entry name" value="ArfGAP_dom"/>
</dbReference>
<feature type="domain" description="Arf-GAP" evidence="7">
    <location>
        <begin position="12"/>
        <end position="119"/>
    </location>
</feature>
<dbReference type="SUPFAM" id="SSF57863">
    <property type="entry name" value="ArfGap/RecO-like zinc finger"/>
    <property type="match status" value="1"/>
</dbReference>
<dbReference type="PRINTS" id="PR00405">
    <property type="entry name" value="REVINTRACTNG"/>
</dbReference>
<evidence type="ECO:0000313" key="9">
    <source>
        <dbReference type="Proteomes" id="UP001150062"/>
    </source>
</evidence>
<dbReference type="PANTHER" id="PTHR45686">
    <property type="entry name" value="ADP-RIBOSYLATION FACTOR GTPASE ACTIVATING PROTEIN 3, ISOFORM H-RELATED"/>
    <property type="match status" value="1"/>
</dbReference>
<feature type="compositionally biased region" description="Basic and acidic residues" evidence="6">
    <location>
        <begin position="148"/>
        <end position="162"/>
    </location>
</feature>
<feature type="region of interest" description="Disordered" evidence="6">
    <location>
        <begin position="419"/>
        <end position="471"/>
    </location>
</feature>
<evidence type="ECO:0000256" key="3">
    <source>
        <dbReference type="ARBA" id="ARBA00022771"/>
    </source>
</evidence>
<feature type="compositionally biased region" description="Basic and acidic residues" evidence="6">
    <location>
        <begin position="177"/>
        <end position="192"/>
    </location>
</feature>
<accession>A0ABQ8YT32</accession>
<evidence type="ECO:0000313" key="8">
    <source>
        <dbReference type="EMBL" id="KAJ6247774.1"/>
    </source>
</evidence>
<feature type="compositionally biased region" description="Polar residues" evidence="6">
    <location>
        <begin position="205"/>
        <end position="241"/>
    </location>
</feature>
<dbReference type="PROSITE" id="PS50115">
    <property type="entry name" value="ARFGAP"/>
    <property type="match status" value="1"/>
</dbReference>
<feature type="region of interest" description="Disordered" evidence="6">
    <location>
        <begin position="143"/>
        <end position="381"/>
    </location>
</feature>
<feature type="compositionally biased region" description="Basic and acidic residues" evidence="6">
    <location>
        <begin position="287"/>
        <end position="296"/>
    </location>
</feature>
<gene>
    <name evidence="8" type="ORF">M0813_18408</name>
</gene>
<dbReference type="InterPro" id="IPR037278">
    <property type="entry name" value="ARFGAP/RecO"/>
</dbReference>
<evidence type="ECO:0000256" key="1">
    <source>
        <dbReference type="ARBA" id="ARBA00022468"/>
    </source>
</evidence>
<dbReference type="CDD" id="cd08831">
    <property type="entry name" value="ArfGap_ArfGap2_3_like"/>
    <property type="match status" value="1"/>
</dbReference>
<evidence type="ECO:0000259" key="7">
    <source>
        <dbReference type="PROSITE" id="PS50115"/>
    </source>
</evidence>
<proteinExistence type="predicted"/>
<comment type="caution">
    <text evidence="8">The sequence shown here is derived from an EMBL/GenBank/DDBJ whole genome shotgun (WGS) entry which is preliminary data.</text>
</comment>
<dbReference type="PANTHER" id="PTHR45686:SF18">
    <property type="entry name" value="ADP-RIBOSYLATION FACTOR GTPASE-ACTIVATING PROTEIN GCS1"/>
    <property type="match status" value="1"/>
</dbReference>
<keyword evidence="9" id="KW-1185">Reference proteome</keyword>
<dbReference type="EMBL" id="JAOAOG010000122">
    <property type="protein sequence ID" value="KAJ6247774.1"/>
    <property type="molecule type" value="Genomic_DNA"/>
</dbReference>
<dbReference type="InterPro" id="IPR038508">
    <property type="entry name" value="ArfGAP_dom_sf"/>
</dbReference>
<organism evidence="8 9">
    <name type="scientific">Anaeramoeba flamelloides</name>
    <dbReference type="NCBI Taxonomy" id="1746091"/>
    <lineage>
        <taxon>Eukaryota</taxon>
        <taxon>Metamonada</taxon>
        <taxon>Anaeramoebidae</taxon>
        <taxon>Anaeramoeba</taxon>
    </lineage>
</organism>
<evidence type="ECO:0000256" key="2">
    <source>
        <dbReference type="ARBA" id="ARBA00022723"/>
    </source>
</evidence>
<feature type="compositionally biased region" description="Low complexity" evidence="6">
    <location>
        <begin position="268"/>
        <end position="286"/>
    </location>
</feature>
<feature type="region of interest" description="Disordered" evidence="6">
    <location>
        <begin position="485"/>
        <end position="509"/>
    </location>
</feature>
<reference evidence="8" key="1">
    <citation type="submission" date="2022-08" db="EMBL/GenBank/DDBJ databases">
        <title>Novel sulfate-reducing endosymbionts in the free-living metamonad Anaeramoeba.</title>
        <authorList>
            <person name="Jerlstrom-Hultqvist J."/>
            <person name="Cepicka I."/>
            <person name="Gallot-Lavallee L."/>
            <person name="Salas-Leiva D."/>
            <person name="Curtis B.A."/>
            <person name="Zahonova K."/>
            <person name="Pipaliya S."/>
            <person name="Dacks J."/>
            <person name="Roger A.J."/>
        </authorList>
    </citation>
    <scope>NUCLEOTIDE SEQUENCE</scope>
    <source>
        <strain evidence="8">Schooner1</strain>
    </source>
</reference>
<keyword evidence="1" id="KW-0343">GTPase activation</keyword>
<dbReference type="Pfam" id="PF01412">
    <property type="entry name" value="ArfGap"/>
    <property type="match status" value="1"/>
</dbReference>
<evidence type="ECO:0000256" key="4">
    <source>
        <dbReference type="ARBA" id="ARBA00022833"/>
    </source>
</evidence>
<dbReference type="Gene3D" id="1.10.220.150">
    <property type="entry name" value="Arf GTPase activating protein"/>
    <property type="match status" value="1"/>
</dbReference>
<keyword evidence="4" id="KW-0862">Zinc</keyword>